<dbReference type="Gene3D" id="3.20.20.20">
    <property type="entry name" value="Dihydropteroate synthase-like"/>
    <property type="match status" value="1"/>
</dbReference>
<dbReference type="Pfam" id="PF00809">
    <property type="entry name" value="Pterin_bind"/>
    <property type="match status" value="1"/>
</dbReference>
<dbReference type="NCBIfam" id="TIGR01496">
    <property type="entry name" value="DHPS"/>
    <property type="match status" value="1"/>
</dbReference>
<reference evidence="13 14" key="1">
    <citation type="submission" date="2018-09" db="EMBL/GenBank/DDBJ databases">
        <title>Profundibacter amoris BAR1 gen. nov., sp. nov., a new member of the Roseobacter clade isolated at Lokis Castle Vent Field on the Arctic Mid-Oceanic Ridge.</title>
        <authorList>
            <person name="Le Moine Bauer S."/>
            <person name="Sjoeberg A.G."/>
            <person name="L'Haridon S."/>
            <person name="Stokke R."/>
            <person name="Roalkvam I."/>
            <person name="Steen I.H."/>
            <person name="Dahle H."/>
        </authorList>
    </citation>
    <scope>NUCLEOTIDE SEQUENCE [LARGE SCALE GENOMIC DNA]</scope>
    <source>
        <strain evidence="13 14">BAR1</strain>
    </source>
</reference>
<dbReference type="GO" id="GO:0046656">
    <property type="term" value="P:folic acid biosynthetic process"/>
    <property type="evidence" value="ECO:0007669"/>
    <property type="project" value="UniProtKB-KW"/>
</dbReference>
<evidence type="ECO:0000256" key="3">
    <source>
        <dbReference type="ARBA" id="ARBA00004763"/>
    </source>
</evidence>
<dbReference type="FunFam" id="3.20.20.20:FF:000006">
    <property type="entry name" value="Dihydropteroate synthase"/>
    <property type="match status" value="1"/>
</dbReference>
<keyword evidence="14" id="KW-1185">Reference proteome</keyword>
<proteinExistence type="inferred from homology"/>
<evidence type="ECO:0000259" key="12">
    <source>
        <dbReference type="PROSITE" id="PS50972"/>
    </source>
</evidence>
<comment type="cofactor">
    <cofactor evidence="2">
        <name>Mg(2+)</name>
        <dbReference type="ChEBI" id="CHEBI:18420"/>
    </cofactor>
</comment>
<dbReference type="SUPFAM" id="SSF51717">
    <property type="entry name" value="Dihydropteroate synthetase-like"/>
    <property type="match status" value="1"/>
</dbReference>
<dbReference type="KEGG" id="pamo:BAR1_13550"/>
<dbReference type="GO" id="GO:0005829">
    <property type="term" value="C:cytosol"/>
    <property type="evidence" value="ECO:0007669"/>
    <property type="project" value="TreeGrafter"/>
</dbReference>
<comment type="similarity">
    <text evidence="4">Belongs to the DHPS family.</text>
</comment>
<feature type="domain" description="Pterin-binding" evidence="12">
    <location>
        <begin position="72"/>
        <end position="326"/>
    </location>
</feature>
<evidence type="ECO:0000256" key="7">
    <source>
        <dbReference type="ARBA" id="ARBA00022679"/>
    </source>
</evidence>
<keyword evidence="9" id="KW-0460">Magnesium</keyword>
<evidence type="ECO:0000256" key="11">
    <source>
        <dbReference type="ARBA" id="ARBA00030193"/>
    </source>
</evidence>
<dbReference type="InterPro" id="IPR045031">
    <property type="entry name" value="DHP_synth-like"/>
</dbReference>
<comment type="pathway">
    <text evidence="3">Cofactor biosynthesis; tetrahydrofolate biosynthesis; 7,8-dihydrofolate from 2-amino-4-hydroxy-6-hydroxymethyl-7,8-dihydropteridine diphosphate and 4-aminobenzoate: step 1/2.</text>
</comment>
<evidence type="ECO:0000313" key="14">
    <source>
        <dbReference type="Proteomes" id="UP000261704"/>
    </source>
</evidence>
<dbReference type="EC" id="2.5.1.15" evidence="5"/>
<dbReference type="InterPro" id="IPR000489">
    <property type="entry name" value="Pterin-binding_dom"/>
</dbReference>
<keyword evidence="10" id="KW-0289">Folate biosynthesis</keyword>
<dbReference type="OrthoDB" id="9811744at2"/>
<comment type="catalytic activity">
    <reaction evidence="1">
        <text>(7,8-dihydropterin-6-yl)methyl diphosphate + 4-aminobenzoate = 7,8-dihydropteroate + diphosphate</text>
        <dbReference type="Rhea" id="RHEA:19949"/>
        <dbReference type="ChEBI" id="CHEBI:17836"/>
        <dbReference type="ChEBI" id="CHEBI:17839"/>
        <dbReference type="ChEBI" id="CHEBI:33019"/>
        <dbReference type="ChEBI" id="CHEBI:72950"/>
        <dbReference type="EC" id="2.5.1.15"/>
    </reaction>
</comment>
<name>A0A347UJ31_9RHOB</name>
<accession>A0A347UJ31</accession>
<dbReference type="PANTHER" id="PTHR20941:SF1">
    <property type="entry name" value="FOLIC ACID SYNTHESIS PROTEIN FOL1"/>
    <property type="match status" value="1"/>
</dbReference>
<evidence type="ECO:0000256" key="9">
    <source>
        <dbReference type="ARBA" id="ARBA00022842"/>
    </source>
</evidence>
<dbReference type="GO" id="GO:0004156">
    <property type="term" value="F:dihydropteroate synthase activity"/>
    <property type="evidence" value="ECO:0007669"/>
    <property type="project" value="UniProtKB-EC"/>
</dbReference>
<dbReference type="GO" id="GO:0046872">
    <property type="term" value="F:metal ion binding"/>
    <property type="evidence" value="ECO:0007669"/>
    <property type="project" value="UniProtKB-KW"/>
</dbReference>
<dbReference type="CDD" id="cd00739">
    <property type="entry name" value="DHPS"/>
    <property type="match status" value="1"/>
</dbReference>
<dbReference type="InterPro" id="IPR011005">
    <property type="entry name" value="Dihydropteroate_synth-like_sf"/>
</dbReference>
<organism evidence="13 14">
    <name type="scientific">Profundibacter amoris</name>
    <dbReference type="NCBI Taxonomy" id="2171755"/>
    <lineage>
        <taxon>Bacteria</taxon>
        <taxon>Pseudomonadati</taxon>
        <taxon>Pseudomonadota</taxon>
        <taxon>Alphaproteobacteria</taxon>
        <taxon>Rhodobacterales</taxon>
        <taxon>Paracoccaceae</taxon>
        <taxon>Profundibacter</taxon>
    </lineage>
</organism>
<evidence type="ECO:0000256" key="10">
    <source>
        <dbReference type="ARBA" id="ARBA00022909"/>
    </source>
</evidence>
<dbReference type="PROSITE" id="PS00793">
    <property type="entry name" value="DHPS_2"/>
    <property type="match status" value="1"/>
</dbReference>
<dbReference type="InterPro" id="IPR006390">
    <property type="entry name" value="DHP_synth_dom"/>
</dbReference>
<keyword evidence="8" id="KW-0479">Metal-binding</keyword>
<dbReference type="EMBL" id="CP032125">
    <property type="protein sequence ID" value="AXX98859.1"/>
    <property type="molecule type" value="Genomic_DNA"/>
</dbReference>
<dbReference type="PANTHER" id="PTHR20941">
    <property type="entry name" value="FOLATE SYNTHESIS PROTEINS"/>
    <property type="match status" value="1"/>
</dbReference>
<gene>
    <name evidence="13" type="primary">folP</name>
    <name evidence="13" type="ORF">BAR1_13550</name>
</gene>
<evidence type="ECO:0000256" key="4">
    <source>
        <dbReference type="ARBA" id="ARBA00009503"/>
    </source>
</evidence>
<sequence>MTGYFRPIPMQDTTRSADARAIAGGCCWFDRAERITRGGTRELVGIADIPADVLERITTPRAPMAGLTFDAPRIMGILNVTPDSFSDGADFIAPDAAVAHARDMVATGADMIDIGGESTRPGADFVPVNEEINRTAPVIKAIRAEMTTPISIDTRKAPVAQAALEAGANLINDVAAFTHDPVLAEVAAQTGAPVCLMHAQGDPETMQNDPLYDDVLLDVYDFLSERINAAVTAGIPRNRIMVDPGIGFGKTMQHNLTLLRDISLFHTLGCPILLGASRKKFIGVISGARSAKDRVYGSVSVALDAVAQGVQVVRVHDIEATKQAISLQTAIRGQQE</sequence>
<evidence type="ECO:0000256" key="5">
    <source>
        <dbReference type="ARBA" id="ARBA00012458"/>
    </source>
</evidence>
<dbReference type="GO" id="GO:0046654">
    <property type="term" value="P:tetrahydrofolate biosynthetic process"/>
    <property type="evidence" value="ECO:0007669"/>
    <property type="project" value="TreeGrafter"/>
</dbReference>
<dbReference type="PROSITE" id="PS50972">
    <property type="entry name" value="PTERIN_BINDING"/>
    <property type="match status" value="1"/>
</dbReference>
<dbReference type="AlphaFoldDB" id="A0A347UJ31"/>
<evidence type="ECO:0000256" key="6">
    <source>
        <dbReference type="ARBA" id="ARBA00016919"/>
    </source>
</evidence>
<evidence type="ECO:0000313" key="13">
    <source>
        <dbReference type="EMBL" id="AXX98859.1"/>
    </source>
</evidence>
<evidence type="ECO:0000256" key="1">
    <source>
        <dbReference type="ARBA" id="ARBA00000012"/>
    </source>
</evidence>
<evidence type="ECO:0000256" key="8">
    <source>
        <dbReference type="ARBA" id="ARBA00022723"/>
    </source>
</evidence>
<protein>
    <recommendedName>
        <fullName evidence="6">Dihydropteroate synthase</fullName>
        <ecNumber evidence="5">2.5.1.15</ecNumber>
    </recommendedName>
    <alternativeName>
        <fullName evidence="11">Dihydropteroate pyrophosphorylase</fullName>
    </alternativeName>
</protein>
<evidence type="ECO:0000256" key="2">
    <source>
        <dbReference type="ARBA" id="ARBA00001946"/>
    </source>
</evidence>
<dbReference type="Proteomes" id="UP000261704">
    <property type="component" value="Chromosome"/>
</dbReference>
<keyword evidence="7 13" id="KW-0808">Transferase</keyword>
<dbReference type="RefSeq" id="WP_118943513.1">
    <property type="nucleotide sequence ID" value="NZ_CP032125.1"/>
</dbReference>